<evidence type="ECO:0000259" key="7">
    <source>
        <dbReference type="Pfam" id="PF00082"/>
    </source>
</evidence>
<dbReference type="PRINTS" id="PR00723">
    <property type="entry name" value="SUBTILISIN"/>
</dbReference>
<dbReference type="Pfam" id="PF00082">
    <property type="entry name" value="Peptidase_S8"/>
    <property type="match status" value="1"/>
</dbReference>
<evidence type="ECO:0000256" key="6">
    <source>
        <dbReference type="RuleBase" id="RU003355"/>
    </source>
</evidence>
<dbReference type="Proteomes" id="UP000617743">
    <property type="component" value="Unassembled WGS sequence"/>
</dbReference>
<name>A0ABQ2XX16_9ACTN</name>
<feature type="active site" description="Charge relay system" evidence="5">
    <location>
        <position position="193"/>
    </location>
</feature>
<comment type="similarity">
    <text evidence="1 5 6">Belongs to the peptidase S8 family.</text>
</comment>
<accession>A0ABQ2XX16</accession>
<protein>
    <recommendedName>
        <fullName evidence="7">Peptidase S8/S53 domain-containing protein</fullName>
    </recommendedName>
</protein>
<dbReference type="PANTHER" id="PTHR43806:SF11">
    <property type="entry name" value="CEREVISIN-RELATED"/>
    <property type="match status" value="1"/>
</dbReference>
<dbReference type="InterPro" id="IPR050131">
    <property type="entry name" value="Peptidase_S8_subtilisin-like"/>
</dbReference>
<evidence type="ECO:0000313" key="8">
    <source>
        <dbReference type="EMBL" id="GGX36555.1"/>
    </source>
</evidence>
<dbReference type="InterPro" id="IPR000209">
    <property type="entry name" value="Peptidase_S8/S53_dom"/>
</dbReference>
<evidence type="ECO:0000256" key="2">
    <source>
        <dbReference type="ARBA" id="ARBA00022670"/>
    </source>
</evidence>
<dbReference type="EMBL" id="BMWC01000026">
    <property type="protein sequence ID" value="GGX36555.1"/>
    <property type="molecule type" value="Genomic_DNA"/>
</dbReference>
<keyword evidence="3 5" id="KW-0378">Hydrolase</keyword>
<evidence type="ECO:0000256" key="1">
    <source>
        <dbReference type="ARBA" id="ARBA00011073"/>
    </source>
</evidence>
<dbReference type="PROSITE" id="PS51892">
    <property type="entry name" value="SUBTILASE"/>
    <property type="match status" value="1"/>
</dbReference>
<dbReference type="PANTHER" id="PTHR43806">
    <property type="entry name" value="PEPTIDASE S8"/>
    <property type="match status" value="1"/>
</dbReference>
<dbReference type="InterPro" id="IPR036852">
    <property type="entry name" value="Peptidase_S8/S53_dom_sf"/>
</dbReference>
<evidence type="ECO:0000256" key="5">
    <source>
        <dbReference type="PROSITE-ProRule" id="PRU01240"/>
    </source>
</evidence>
<dbReference type="PROSITE" id="PS00138">
    <property type="entry name" value="SUBTILASE_SER"/>
    <property type="match status" value="1"/>
</dbReference>
<keyword evidence="9" id="KW-1185">Reference proteome</keyword>
<dbReference type="PROSITE" id="PS00136">
    <property type="entry name" value="SUBTILASE_ASP"/>
    <property type="match status" value="1"/>
</dbReference>
<feature type="active site" description="Charge relay system" evidence="5">
    <location>
        <position position="153"/>
    </location>
</feature>
<dbReference type="InterPro" id="IPR023827">
    <property type="entry name" value="Peptidase_S8_Asp-AS"/>
</dbReference>
<sequence>MRVMIQMRPELAVVEAVIDPTVTTTATDVAGTIPGIALDPDFVPVPVPKPKPAAPGGDPLSLEQALIFSMAPEDAGVLVRGEIQDYDVASRYAMLVTARPDIVSISADPVIEPMPTCGGDAAVGDSGDVQNRLTDHLKAEGLGGDGVAVAILDTGINVQHLSEVLGQDATVDETRSWKPANATGNFGQFPVGHGTMCAFDARITAPKATLLDLPVLRPQALQGLLSDAVAAFAHLRTVVEAMPEERRALVVNNSWGSFSLTRDFPPGHPGNYSDNPAHPFNLAVTALEQAGADVLFAAGNCGPGCPDRRCGFPDRPINGANSHPRVLSVGGVDLRGARVGYSSQGPGRLSRRKPDVCTFTHFAGSKAFGENMPDSGTSAACPVAAGVVAAVRSQFPVKDLSPLQMRTLLRRTADDLGMQGFDFIYGYGMIDAAAIVEAIRRRRKNGGR</sequence>
<organism evidence="8 9">
    <name type="scientific">Streptomyces lomondensis</name>
    <dbReference type="NCBI Taxonomy" id="68229"/>
    <lineage>
        <taxon>Bacteria</taxon>
        <taxon>Bacillati</taxon>
        <taxon>Actinomycetota</taxon>
        <taxon>Actinomycetes</taxon>
        <taxon>Kitasatosporales</taxon>
        <taxon>Streptomycetaceae</taxon>
        <taxon>Streptomyces</taxon>
    </lineage>
</organism>
<dbReference type="Gene3D" id="3.40.50.200">
    <property type="entry name" value="Peptidase S8/S53 domain"/>
    <property type="match status" value="1"/>
</dbReference>
<comment type="caution">
    <text evidence="8">The sequence shown here is derived from an EMBL/GenBank/DDBJ whole genome shotgun (WGS) entry which is preliminary data.</text>
</comment>
<feature type="domain" description="Peptidase S8/S53" evidence="7">
    <location>
        <begin position="144"/>
        <end position="428"/>
    </location>
</feature>
<reference evidence="9" key="1">
    <citation type="journal article" date="2019" name="Int. J. Syst. Evol. Microbiol.">
        <title>The Global Catalogue of Microorganisms (GCM) 10K type strain sequencing project: providing services to taxonomists for standard genome sequencing and annotation.</title>
        <authorList>
            <consortium name="The Broad Institute Genomics Platform"/>
            <consortium name="The Broad Institute Genome Sequencing Center for Infectious Disease"/>
            <person name="Wu L."/>
            <person name="Ma J."/>
        </authorList>
    </citation>
    <scope>NUCLEOTIDE SEQUENCE [LARGE SCALE GENOMIC DNA]</scope>
    <source>
        <strain evidence="9">JCM 4866</strain>
    </source>
</reference>
<dbReference type="SUPFAM" id="SSF52743">
    <property type="entry name" value="Subtilisin-like"/>
    <property type="match status" value="1"/>
</dbReference>
<evidence type="ECO:0000256" key="3">
    <source>
        <dbReference type="ARBA" id="ARBA00022801"/>
    </source>
</evidence>
<dbReference type="InterPro" id="IPR023828">
    <property type="entry name" value="Peptidase_S8_Ser-AS"/>
</dbReference>
<keyword evidence="4 5" id="KW-0720">Serine protease</keyword>
<feature type="active site" description="Charge relay system" evidence="5">
    <location>
        <position position="378"/>
    </location>
</feature>
<keyword evidence="2 5" id="KW-0645">Protease</keyword>
<dbReference type="InterPro" id="IPR015500">
    <property type="entry name" value="Peptidase_S8_subtilisin-rel"/>
</dbReference>
<gene>
    <name evidence="8" type="ORF">GCM10010383_78360</name>
</gene>
<proteinExistence type="inferred from homology"/>
<evidence type="ECO:0000313" key="9">
    <source>
        <dbReference type="Proteomes" id="UP000617743"/>
    </source>
</evidence>
<evidence type="ECO:0000256" key="4">
    <source>
        <dbReference type="ARBA" id="ARBA00022825"/>
    </source>
</evidence>